<evidence type="ECO:0000313" key="2">
    <source>
        <dbReference type="EMBL" id="TNN36708.1"/>
    </source>
</evidence>
<keyword evidence="3" id="KW-1185">Reference proteome</keyword>
<dbReference type="EMBL" id="SRLO01001582">
    <property type="protein sequence ID" value="TNN36708.1"/>
    <property type="molecule type" value="Genomic_DNA"/>
</dbReference>
<gene>
    <name evidence="2" type="ORF">EYF80_053121</name>
</gene>
<feature type="region of interest" description="Disordered" evidence="1">
    <location>
        <begin position="1"/>
        <end position="23"/>
    </location>
</feature>
<reference evidence="2 3" key="1">
    <citation type="submission" date="2019-03" db="EMBL/GenBank/DDBJ databases">
        <title>First draft genome of Liparis tanakae, snailfish: a comprehensive survey of snailfish specific genes.</title>
        <authorList>
            <person name="Kim W."/>
            <person name="Song I."/>
            <person name="Jeong J.-H."/>
            <person name="Kim D."/>
            <person name="Kim S."/>
            <person name="Ryu S."/>
            <person name="Song J.Y."/>
            <person name="Lee S.K."/>
        </authorList>
    </citation>
    <scope>NUCLEOTIDE SEQUENCE [LARGE SCALE GENOMIC DNA]</scope>
    <source>
        <tissue evidence="2">Muscle</tissue>
    </source>
</reference>
<name>A0A4Z2F6H9_9TELE</name>
<proteinExistence type="predicted"/>
<dbReference type="AlphaFoldDB" id="A0A4Z2F6H9"/>
<sequence length="106" mass="11220">MHVRGGGGGWREGGNEEDLQRGIKEEPLLALSPSVRSVEGRGAGTRLTGSRGGCTLFTEAFVNCGCDVHIHHRPAACWVPGWGCIRSTDSDSRKKGGLGSRLGCWG</sequence>
<dbReference type="Proteomes" id="UP000314294">
    <property type="component" value="Unassembled WGS sequence"/>
</dbReference>
<comment type="caution">
    <text evidence="2">The sequence shown here is derived from an EMBL/GenBank/DDBJ whole genome shotgun (WGS) entry which is preliminary data.</text>
</comment>
<accession>A0A4Z2F6H9</accession>
<evidence type="ECO:0000313" key="3">
    <source>
        <dbReference type="Proteomes" id="UP000314294"/>
    </source>
</evidence>
<organism evidence="2 3">
    <name type="scientific">Liparis tanakae</name>
    <name type="common">Tanaka's snailfish</name>
    <dbReference type="NCBI Taxonomy" id="230148"/>
    <lineage>
        <taxon>Eukaryota</taxon>
        <taxon>Metazoa</taxon>
        <taxon>Chordata</taxon>
        <taxon>Craniata</taxon>
        <taxon>Vertebrata</taxon>
        <taxon>Euteleostomi</taxon>
        <taxon>Actinopterygii</taxon>
        <taxon>Neopterygii</taxon>
        <taxon>Teleostei</taxon>
        <taxon>Neoteleostei</taxon>
        <taxon>Acanthomorphata</taxon>
        <taxon>Eupercaria</taxon>
        <taxon>Perciformes</taxon>
        <taxon>Cottioidei</taxon>
        <taxon>Cottales</taxon>
        <taxon>Liparidae</taxon>
        <taxon>Liparis</taxon>
    </lineage>
</organism>
<protein>
    <submittedName>
        <fullName evidence="2">Uncharacterized protein</fullName>
    </submittedName>
</protein>
<evidence type="ECO:0000256" key="1">
    <source>
        <dbReference type="SAM" id="MobiDB-lite"/>
    </source>
</evidence>
<feature type="compositionally biased region" description="Gly residues" evidence="1">
    <location>
        <begin position="1"/>
        <end position="12"/>
    </location>
</feature>